<dbReference type="GO" id="GO:0003676">
    <property type="term" value="F:nucleic acid binding"/>
    <property type="evidence" value="ECO:0007669"/>
    <property type="project" value="InterPro"/>
</dbReference>
<accession>A0A7J6FVP9</accession>
<dbReference type="PANTHER" id="PTHR47074:SF11">
    <property type="entry name" value="REVERSE TRANSCRIPTASE-LIKE PROTEIN"/>
    <property type="match status" value="1"/>
</dbReference>
<dbReference type="InterPro" id="IPR036397">
    <property type="entry name" value="RNaseH_sf"/>
</dbReference>
<evidence type="ECO:0000313" key="2">
    <source>
        <dbReference type="EMBL" id="KAF4374814.1"/>
    </source>
</evidence>
<evidence type="ECO:0000259" key="1">
    <source>
        <dbReference type="Pfam" id="PF13456"/>
    </source>
</evidence>
<dbReference type="Gene3D" id="3.30.420.10">
    <property type="entry name" value="Ribonuclease H-like superfamily/Ribonuclease H"/>
    <property type="match status" value="1"/>
</dbReference>
<keyword evidence="3" id="KW-1185">Reference proteome</keyword>
<evidence type="ECO:0000313" key="3">
    <source>
        <dbReference type="Proteomes" id="UP000583929"/>
    </source>
</evidence>
<sequence length="168" mass="18234">MQMLTLLFCPPLRPLLPVPNPLPPMRVLTASVKPISLIVISALSFFSAEDMESGSCNCADVIHGELLAALEGIEVSHLLGINRGVILSDCQALTKAVQAKVVPNWSMASSFNKFLQAVEGAEFTLHWIPRSSNRGAHTLAKWGLNNSKSGFVSLWEVNPHVFTTIISN</sequence>
<organism evidence="2 3">
    <name type="scientific">Cannabis sativa</name>
    <name type="common">Hemp</name>
    <name type="synonym">Marijuana</name>
    <dbReference type="NCBI Taxonomy" id="3483"/>
    <lineage>
        <taxon>Eukaryota</taxon>
        <taxon>Viridiplantae</taxon>
        <taxon>Streptophyta</taxon>
        <taxon>Embryophyta</taxon>
        <taxon>Tracheophyta</taxon>
        <taxon>Spermatophyta</taxon>
        <taxon>Magnoliopsida</taxon>
        <taxon>eudicotyledons</taxon>
        <taxon>Gunneridae</taxon>
        <taxon>Pentapetalae</taxon>
        <taxon>rosids</taxon>
        <taxon>fabids</taxon>
        <taxon>Rosales</taxon>
        <taxon>Cannabaceae</taxon>
        <taxon>Cannabis</taxon>
    </lineage>
</organism>
<proteinExistence type="predicted"/>
<reference evidence="2 3" key="1">
    <citation type="journal article" date="2020" name="bioRxiv">
        <title>Sequence and annotation of 42 cannabis genomes reveals extensive copy number variation in cannabinoid synthesis and pathogen resistance genes.</title>
        <authorList>
            <person name="Mckernan K.J."/>
            <person name="Helbert Y."/>
            <person name="Kane L.T."/>
            <person name="Ebling H."/>
            <person name="Zhang L."/>
            <person name="Liu B."/>
            <person name="Eaton Z."/>
            <person name="Mclaughlin S."/>
            <person name="Kingan S."/>
            <person name="Baybayan P."/>
            <person name="Concepcion G."/>
            <person name="Jordan M."/>
            <person name="Riva A."/>
            <person name="Barbazuk W."/>
            <person name="Harkins T."/>
        </authorList>
    </citation>
    <scope>NUCLEOTIDE SEQUENCE [LARGE SCALE GENOMIC DNA]</scope>
    <source>
        <strain evidence="3">cv. Jamaican Lion 4</strain>
        <tissue evidence="2">Leaf</tissue>
    </source>
</reference>
<dbReference type="InterPro" id="IPR012337">
    <property type="entry name" value="RNaseH-like_sf"/>
</dbReference>
<dbReference type="PANTHER" id="PTHR47074">
    <property type="entry name" value="BNAC02G40300D PROTEIN"/>
    <property type="match status" value="1"/>
</dbReference>
<name>A0A7J6FVP9_CANSA</name>
<dbReference type="EMBL" id="JAATIQ010000166">
    <property type="protein sequence ID" value="KAF4374814.1"/>
    <property type="molecule type" value="Genomic_DNA"/>
</dbReference>
<dbReference type="InterPro" id="IPR052929">
    <property type="entry name" value="RNase_H-like_EbsB-rel"/>
</dbReference>
<feature type="domain" description="RNase H type-1" evidence="1">
    <location>
        <begin position="57"/>
        <end position="142"/>
    </location>
</feature>
<dbReference type="InterPro" id="IPR002156">
    <property type="entry name" value="RNaseH_domain"/>
</dbReference>
<dbReference type="AlphaFoldDB" id="A0A7J6FVP9"/>
<comment type="caution">
    <text evidence="2">The sequence shown here is derived from an EMBL/GenBank/DDBJ whole genome shotgun (WGS) entry which is preliminary data.</text>
</comment>
<dbReference type="Proteomes" id="UP000583929">
    <property type="component" value="Unassembled WGS sequence"/>
</dbReference>
<gene>
    <name evidence="2" type="ORF">G4B88_031017</name>
</gene>
<dbReference type="Pfam" id="PF13456">
    <property type="entry name" value="RVT_3"/>
    <property type="match status" value="1"/>
</dbReference>
<protein>
    <recommendedName>
        <fullName evidence="1">RNase H type-1 domain-containing protein</fullName>
    </recommendedName>
</protein>
<dbReference type="SUPFAM" id="SSF53098">
    <property type="entry name" value="Ribonuclease H-like"/>
    <property type="match status" value="1"/>
</dbReference>
<dbReference type="GO" id="GO:0004523">
    <property type="term" value="F:RNA-DNA hybrid ribonuclease activity"/>
    <property type="evidence" value="ECO:0007669"/>
    <property type="project" value="InterPro"/>
</dbReference>